<dbReference type="AlphaFoldDB" id="A0A367P7X4"/>
<accession>A0A367P7X4</accession>
<evidence type="ECO:0000313" key="1">
    <source>
        <dbReference type="EMBL" id="RCJ03938.1"/>
    </source>
</evidence>
<evidence type="ECO:0000313" key="2">
    <source>
        <dbReference type="Proteomes" id="UP000253501"/>
    </source>
</evidence>
<protein>
    <submittedName>
        <fullName evidence="1">Uncharacterized protein</fullName>
    </submittedName>
</protein>
<comment type="caution">
    <text evidence="1">The sequence shown here is derived from an EMBL/GenBank/DDBJ whole genome shotgun (WGS) entry which is preliminary data.</text>
</comment>
<reference evidence="1 2" key="1">
    <citation type="submission" date="2018-04" db="EMBL/GenBank/DDBJ databases">
        <title>Cupriavidus necator CR12 genome sequencing and assembly.</title>
        <authorList>
            <person name="Ben Fekih I."/>
            <person name="Mazhar H.S."/>
            <person name="Bello S.K."/>
            <person name="Rensing C."/>
        </authorList>
    </citation>
    <scope>NUCLEOTIDE SEQUENCE [LARGE SCALE GENOMIC DNA]</scope>
    <source>
        <strain evidence="1 2">CR12</strain>
    </source>
</reference>
<gene>
    <name evidence="1" type="ORF">DDK22_34555</name>
</gene>
<dbReference type="EMBL" id="QDHA01000120">
    <property type="protein sequence ID" value="RCJ03938.1"/>
    <property type="molecule type" value="Genomic_DNA"/>
</dbReference>
<sequence>MARRMFHNSASSLLSLADRSMILNGWGLVDQVRFRRHLMAYIVATEDPNTQLGTQYHYIRGVTDLEAWLVKFSGARPSVVKHLKFRPARSLAG</sequence>
<dbReference type="Proteomes" id="UP000253501">
    <property type="component" value="Unassembled WGS sequence"/>
</dbReference>
<proteinExistence type="predicted"/>
<name>A0A367P7X4_CUPNE</name>
<organism evidence="1 2">
    <name type="scientific">Cupriavidus necator</name>
    <name type="common">Alcaligenes eutrophus</name>
    <name type="synonym">Ralstonia eutropha</name>
    <dbReference type="NCBI Taxonomy" id="106590"/>
    <lineage>
        <taxon>Bacteria</taxon>
        <taxon>Pseudomonadati</taxon>
        <taxon>Pseudomonadota</taxon>
        <taxon>Betaproteobacteria</taxon>
        <taxon>Burkholderiales</taxon>
        <taxon>Burkholderiaceae</taxon>
        <taxon>Cupriavidus</taxon>
    </lineage>
</organism>